<reference evidence="2 3" key="1">
    <citation type="submission" date="2019-03" db="EMBL/GenBank/DDBJ databases">
        <title>Genomics of glacier-inhabiting Cryobacterium strains.</title>
        <authorList>
            <person name="Liu Q."/>
            <person name="Xin Y.-H."/>
        </authorList>
    </citation>
    <scope>NUCLEOTIDE SEQUENCE [LARGE SCALE GENOMIC DNA]</scope>
    <source>
        <strain evidence="2 3">Hh14</strain>
    </source>
</reference>
<comment type="caution">
    <text evidence="2">The sequence shown here is derived from an EMBL/GenBank/DDBJ whole genome shotgun (WGS) entry which is preliminary data.</text>
</comment>
<dbReference type="EMBL" id="SOHE01000079">
    <property type="protein sequence ID" value="TFD45843.1"/>
    <property type="molecule type" value="Genomic_DNA"/>
</dbReference>
<accession>A0A4R8ZU08</accession>
<gene>
    <name evidence="2" type="ORF">E3T55_18035</name>
</gene>
<dbReference type="AlphaFoldDB" id="A0A4R8ZU08"/>
<evidence type="ECO:0000313" key="3">
    <source>
        <dbReference type="Proteomes" id="UP000297447"/>
    </source>
</evidence>
<name>A0A4R8ZU08_9MICO</name>
<feature type="region of interest" description="Disordered" evidence="1">
    <location>
        <begin position="1"/>
        <end position="63"/>
    </location>
</feature>
<evidence type="ECO:0000256" key="1">
    <source>
        <dbReference type="SAM" id="MobiDB-lite"/>
    </source>
</evidence>
<feature type="compositionally biased region" description="Basic residues" evidence="1">
    <location>
        <begin position="17"/>
        <end position="47"/>
    </location>
</feature>
<proteinExistence type="predicted"/>
<keyword evidence="3" id="KW-1185">Reference proteome</keyword>
<evidence type="ECO:0000313" key="2">
    <source>
        <dbReference type="EMBL" id="TFD45843.1"/>
    </source>
</evidence>
<dbReference type="Proteomes" id="UP000297447">
    <property type="component" value="Unassembled WGS sequence"/>
</dbReference>
<organism evidence="2 3">
    <name type="scientific">Cryobacterium frigoriphilum</name>
    <dbReference type="NCBI Taxonomy" id="1259150"/>
    <lineage>
        <taxon>Bacteria</taxon>
        <taxon>Bacillati</taxon>
        <taxon>Actinomycetota</taxon>
        <taxon>Actinomycetes</taxon>
        <taxon>Micrococcales</taxon>
        <taxon>Microbacteriaceae</taxon>
        <taxon>Cryobacterium</taxon>
    </lineage>
</organism>
<sequence length="63" mass="7319">MTAPNTGSRYGDYRSAHPYRAHSQPHRRAAAPPHRRTNAPPRRRTALSRRESGRRTPSWRSTR</sequence>
<protein>
    <submittedName>
        <fullName evidence="2">Uncharacterized protein</fullName>
    </submittedName>
</protein>